<name>A0A6G4U4Y0_9ACTN</name>
<evidence type="ECO:0000256" key="1">
    <source>
        <dbReference type="SAM" id="SignalP"/>
    </source>
</evidence>
<organism evidence="2 3">
    <name type="scientific">Streptomyces coryli</name>
    <dbReference type="NCBI Taxonomy" id="1128680"/>
    <lineage>
        <taxon>Bacteria</taxon>
        <taxon>Bacillati</taxon>
        <taxon>Actinomycetota</taxon>
        <taxon>Actinomycetes</taxon>
        <taxon>Kitasatosporales</taxon>
        <taxon>Streptomycetaceae</taxon>
        <taxon>Streptomyces</taxon>
    </lineage>
</organism>
<gene>
    <name evidence="2" type="ORF">G5C51_25760</name>
</gene>
<dbReference type="AlphaFoldDB" id="A0A6G4U4Y0"/>
<dbReference type="EMBL" id="JAAKZV010000134">
    <property type="protein sequence ID" value="NGN67299.1"/>
    <property type="molecule type" value="Genomic_DNA"/>
</dbReference>
<accession>A0A6G4U4Y0</accession>
<evidence type="ECO:0008006" key="4">
    <source>
        <dbReference type="Google" id="ProtNLM"/>
    </source>
</evidence>
<proteinExistence type="predicted"/>
<keyword evidence="1" id="KW-0732">Signal</keyword>
<keyword evidence="3" id="KW-1185">Reference proteome</keyword>
<feature type="signal peptide" evidence="1">
    <location>
        <begin position="1"/>
        <end position="28"/>
    </location>
</feature>
<dbReference type="RefSeq" id="WP_165240596.1">
    <property type="nucleotide sequence ID" value="NZ_JAAKZV010000134.1"/>
</dbReference>
<comment type="caution">
    <text evidence="2">The sequence shown here is derived from an EMBL/GenBank/DDBJ whole genome shotgun (WGS) entry which is preliminary data.</text>
</comment>
<evidence type="ECO:0000313" key="2">
    <source>
        <dbReference type="EMBL" id="NGN67299.1"/>
    </source>
</evidence>
<dbReference type="Proteomes" id="UP000481583">
    <property type="component" value="Unassembled WGS sequence"/>
</dbReference>
<reference evidence="2 3" key="1">
    <citation type="submission" date="2020-02" db="EMBL/GenBank/DDBJ databases">
        <title>Whole-genome analyses of novel actinobacteria.</title>
        <authorList>
            <person name="Sahin N."/>
        </authorList>
    </citation>
    <scope>NUCLEOTIDE SEQUENCE [LARGE SCALE GENOMIC DNA]</scope>
    <source>
        <strain evidence="2 3">A7024</strain>
    </source>
</reference>
<evidence type="ECO:0000313" key="3">
    <source>
        <dbReference type="Proteomes" id="UP000481583"/>
    </source>
</evidence>
<protein>
    <recommendedName>
        <fullName evidence="4">Secreted protein</fullName>
    </recommendedName>
</protein>
<feature type="chain" id="PRO_5026106737" description="Secreted protein" evidence="1">
    <location>
        <begin position="29"/>
        <end position="71"/>
    </location>
</feature>
<sequence length="71" mass="6602">MHAGIRRAVVVIAAGIAVTALASTPASAAAGPADGLPIGGVGSLLDPSVVTANPLSLVTGILDGSTTLAGV</sequence>